<keyword evidence="1" id="KW-0175">Coiled coil</keyword>
<feature type="compositionally biased region" description="Polar residues" evidence="2">
    <location>
        <begin position="305"/>
        <end position="325"/>
    </location>
</feature>
<protein>
    <recommendedName>
        <fullName evidence="3">At4g15545-like C-terminal domain-containing protein</fullName>
    </recommendedName>
</protein>
<feature type="region of interest" description="Disordered" evidence="2">
    <location>
        <begin position="296"/>
        <end position="325"/>
    </location>
</feature>
<dbReference type="AlphaFoldDB" id="A0A4V6D0U5"/>
<evidence type="ECO:0000259" key="3">
    <source>
        <dbReference type="Pfam" id="PF25972"/>
    </source>
</evidence>
<dbReference type="Pfam" id="PF25972">
    <property type="entry name" value="At4g15545_C"/>
    <property type="match status" value="1"/>
</dbReference>
<dbReference type="InterPro" id="IPR058935">
    <property type="entry name" value="At4g15545-like_C"/>
</dbReference>
<dbReference type="InterPro" id="IPR058936">
    <property type="entry name" value="At4g15545-like"/>
</dbReference>
<dbReference type="Gramene" id="TKV92185">
    <property type="protein sequence ID" value="TKV92185"/>
    <property type="gene ID" value="SEVIR_9G147700v2"/>
</dbReference>
<sequence length="484" mass="53065">MTTVLLNEKRLSLPSSTTLLFPFRTSSPCDHRYEPHRPRFKQLPLRAPSRPPPSRTEATRRREPQNNFKPRVGRRASPFQTRKNPKAHRGSGGGPFPASPRSPPLQSGQTQARAQSDSVSFLLGSSLAPSLPWGDLAAAMPLGEGAAGMGAGDFALPDEVLAALPRDPYEQLDLARRITALAVAGRVSGLEREAGRLRAEAAEKDRESAELRERVALLDTALQETNARLRAALEDNIKLSKERDSLAQTSKKLARDLQKLESFKRHLMQSLRDDSSSPQETIDITTCDQSVASKVSSCGDGGSASHPTPNVLSESFDVGSTNREGTATRPLIQKYALSSHITPRLTPEATPKILSTSTSPRRMSTTATPKLMSGATSPTRARIEGHMSMTPWYPSSKQSSAANSPPRGRPNPGRTPRIDGKEFFRQARSRLSYEQFGAFLANIKELNAHKQSREETLKKAEEIFGPDNKDLYLSFQGLLNRSMP</sequence>
<dbReference type="PANTHER" id="PTHR47383:SF6">
    <property type="entry name" value="KINESIN-LIKE PROTEIN"/>
    <property type="match status" value="1"/>
</dbReference>
<keyword evidence="5" id="KW-1185">Reference proteome</keyword>
<feature type="coiled-coil region" evidence="1">
    <location>
        <begin position="187"/>
        <end position="242"/>
    </location>
</feature>
<dbReference type="PANTHER" id="PTHR47383">
    <property type="entry name" value="OS03G0659800 PROTEIN"/>
    <property type="match status" value="1"/>
</dbReference>
<dbReference type="OMA" id="IDIGTCD"/>
<evidence type="ECO:0000313" key="5">
    <source>
        <dbReference type="Proteomes" id="UP000298652"/>
    </source>
</evidence>
<feature type="compositionally biased region" description="Low complexity" evidence="2">
    <location>
        <begin position="355"/>
        <end position="369"/>
    </location>
</feature>
<dbReference type="Proteomes" id="UP000298652">
    <property type="component" value="Chromosome 9"/>
</dbReference>
<feature type="domain" description="At4g15545-like C-terminal" evidence="3">
    <location>
        <begin position="416"/>
        <end position="481"/>
    </location>
</feature>
<accession>A0A4V6D0U5</accession>
<feature type="region of interest" description="Disordered" evidence="2">
    <location>
        <begin position="389"/>
        <end position="419"/>
    </location>
</feature>
<organism evidence="4 5">
    <name type="scientific">Setaria viridis</name>
    <name type="common">Green bristlegrass</name>
    <name type="synonym">Setaria italica subsp. viridis</name>
    <dbReference type="NCBI Taxonomy" id="4556"/>
    <lineage>
        <taxon>Eukaryota</taxon>
        <taxon>Viridiplantae</taxon>
        <taxon>Streptophyta</taxon>
        <taxon>Embryophyta</taxon>
        <taxon>Tracheophyta</taxon>
        <taxon>Spermatophyta</taxon>
        <taxon>Magnoliopsida</taxon>
        <taxon>Liliopsida</taxon>
        <taxon>Poales</taxon>
        <taxon>Poaceae</taxon>
        <taxon>PACMAD clade</taxon>
        <taxon>Panicoideae</taxon>
        <taxon>Panicodae</taxon>
        <taxon>Paniceae</taxon>
        <taxon>Cenchrinae</taxon>
        <taxon>Setaria</taxon>
    </lineage>
</organism>
<evidence type="ECO:0000256" key="1">
    <source>
        <dbReference type="SAM" id="Coils"/>
    </source>
</evidence>
<feature type="compositionally biased region" description="Polar residues" evidence="2">
    <location>
        <begin position="104"/>
        <end position="117"/>
    </location>
</feature>
<gene>
    <name evidence="4" type="ORF">SEVIR_9G147700v2</name>
</gene>
<evidence type="ECO:0000256" key="2">
    <source>
        <dbReference type="SAM" id="MobiDB-lite"/>
    </source>
</evidence>
<feature type="compositionally biased region" description="Polar residues" evidence="2">
    <location>
        <begin position="393"/>
        <end position="403"/>
    </location>
</feature>
<name>A0A4V6D0U5_SETVI</name>
<proteinExistence type="predicted"/>
<feature type="region of interest" description="Disordered" evidence="2">
    <location>
        <begin position="347"/>
        <end position="377"/>
    </location>
</feature>
<dbReference type="EMBL" id="CM016560">
    <property type="protein sequence ID" value="TKV92185.1"/>
    <property type="molecule type" value="Genomic_DNA"/>
</dbReference>
<evidence type="ECO:0000313" key="4">
    <source>
        <dbReference type="EMBL" id="TKV92185.1"/>
    </source>
</evidence>
<feature type="region of interest" description="Disordered" evidence="2">
    <location>
        <begin position="22"/>
        <end position="117"/>
    </location>
</feature>
<reference evidence="4" key="1">
    <citation type="submission" date="2019-03" db="EMBL/GenBank/DDBJ databases">
        <title>WGS assembly of Setaria viridis.</title>
        <authorList>
            <person name="Huang P."/>
            <person name="Jenkins J."/>
            <person name="Grimwood J."/>
            <person name="Barry K."/>
            <person name="Healey A."/>
            <person name="Mamidi S."/>
            <person name="Sreedasyam A."/>
            <person name="Shu S."/>
            <person name="Feldman M."/>
            <person name="Wu J."/>
            <person name="Yu Y."/>
            <person name="Chen C."/>
            <person name="Johnson J."/>
            <person name="Rokhsar D."/>
            <person name="Baxter I."/>
            <person name="Schmutz J."/>
            <person name="Brutnell T."/>
            <person name="Kellogg E."/>
        </authorList>
    </citation>
    <scope>NUCLEOTIDE SEQUENCE [LARGE SCALE GENOMIC DNA]</scope>
</reference>